<dbReference type="InterPro" id="IPR001509">
    <property type="entry name" value="Epimerase_deHydtase"/>
</dbReference>
<dbReference type="GO" id="GO:0070403">
    <property type="term" value="F:NAD+ binding"/>
    <property type="evidence" value="ECO:0007669"/>
    <property type="project" value="InterPro"/>
</dbReference>
<dbReference type="InterPro" id="IPR004860">
    <property type="entry name" value="LAGLIDADG_dom"/>
</dbReference>
<evidence type="ECO:0000259" key="5">
    <source>
        <dbReference type="Pfam" id="PF01370"/>
    </source>
</evidence>
<dbReference type="InterPro" id="IPR030934">
    <property type="entry name" value="Intein_C"/>
</dbReference>
<keyword evidence="4" id="KW-0456">Lyase</keyword>
<dbReference type="Gene3D" id="3.40.50.720">
    <property type="entry name" value="NAD(P)-binding Rossmann-like Domain"/>
    <property type="match status" value="1"/>
</dbReference>
<dbReference type="SUPFAM" id="SSF51735">
    <property type="entry name" value="NAD(P)-binding Rossmann-fold domains"/>
    <property type="match status" value="1"/>
</dbReference>
<evidence type="ECO:0000256" key="4">
    <source>
        <dbReference type="ARBA" id="ARBA00023239"/>
    </source>
</evidence>
<reference evidence="8" key="1">
    <citation type="submission" date="2017-09" db="EMBL/GenBank/DDBJ databases">
        <title>Depth-based differentiation of microbial function through sediment-hosted aquifers and enrichment of novel symbionts in the deep terrestrial subsurface.</title>
        <authorList>
            <person name="Probst A.J."/>
            <person name="Ladd B."/>
            <person name="Jarett J.K."/>
            <person name="Geller-Mcgrath D.E."/>
            <person name="Sieber C.M.K."/>
            <person name="Emerson J.B."/>
            <person name="Anantharaman K."/>
            <person name="Thomas B.C."/>
            <person name="Malmstrom R."/>
            <person name="Stieglmeier M."/>
            <person name="Klingl A."/>
            <person name="Woyke T."/>
            <person name="Ryan C.M."/>
            <person name="Banfield J.F."/>
        </authorList>
    </citation>
    <scope>NUCLEOTIDE SEQUENCE [LARGE SCALE GENOMIC DNA]</scope>
</reference>
<evidence type="ECO:0000313" key="8">
    <source>
        <dbReference type="Proteomes" id="UP000228886"/>
    </source>
</evidence>
<evidence type="ECO:0000256" key="3">
    <source>
        <dbReference type="ARBA" id="ARBA00023027"/>
    </source>
</evidence>
<dbReference type="Pfam" id="PF01370">
    <property type="entry name" value="Epimerase"/>
    <property type="match status" value="1"/>
</dbReference>
<dbReference type="GO" id="GO:0033320">
    <property type="term" value="P:UDP-D-xylose biosynthetic process"/>
    <property type="evidence" value="ECO:0007669"/>
    <property type="project" value="UniProtKB-UniPathway"/>
</dbReference>
<dbReference type="GO" id="GO:0004519">
    <property type="term" value="F:endonuclease activity"/>
    <property type="evidence" value="ECO:0007669"/>
    <property type="project" value="InterPro"/>
</dbReference>
<dbReference type="GO" id="GO:0005737">
    <property type="term" value="C:cytoplasm"/>
    <property type="evidence" value="ECO:0007669"/>
    <property type="project" value="TreeGrafter"/>
</dbReference>
<dbReference type="UniPathway" id="UPA00796">
    <property type="reaction ID" value="UER00771"/>
</dbReference>
<dbReference type="PANTHER" id="PTHR43078">
    <property type="entry name" value="UDP-GLUCURONIC ACID DECARBOXYLASE-RELATED"/>
    <property type="match status" value="1"/>
</dbReference>
<feature type="domain" description="Homing endonuclease LAGLIDADG" evidence="6">
    <location>
        <begin position="10"/>
        <end position="56"/>
    </location>
</feature>
<sequence>MMLGDGNKEGNKYYSSSFRLISDFQELLLRIGYAGNIAIHDKGKSKPLYRIHILNRFNNKYRTPTYSNRCIQNYNGFVYCVNVPNHIIYVRRNGKAVFCGNCYDEAKRFSEALVMAFYRKYNLSVKIARIFNTYGPKMKRDDGRVVPAFIGQTLKNEPLTIFGRGDQTRSFCYVSDLVEGLYRLLKSKEIGPINLGNPREMKVFDLAKLIIKMTGAKSKIIYKPLPVDDPKCRCPEIKRAKELLNWQPKVNLEQGLKKTINWFKTA</sequence>
<gene>
    <name evidence="7" type="ORF">COS11_01235</name>
</gene>
<dbReference type="InterPro" id="IPR044516">
    <property type="entry name" value="UXS-like"/>
</dbReference>
<dbReference type="AlphaFoldDB" id="A0A2M7EAA8"/>
<dbReference type="GO" id="GO:0048040">
    <property type="term" value="F:UDP-glucuronate decarboxylase activity"/>
    <property type="evidence" value="ECO:0007669"/>
    <property type="project" value="TreeGrafter"/>
</dbReference>
<dbReference type="PROSITE" id="PS50818">
    <property type="entry name" value="INTEIN_C_TER"/>
    <property type="match status" value="1"/>
</dbReference>
<name>A0A2M7EAA8_9BACT</name>
<comment type="cofactor">
    <cofactor evidence="1">
        <name>NAD(+)</name>
        <dbReference type="ChEBI" id="CHEBI:57540"/>
    </cofactor>
</comment>
<dbReference type="InterPro" id="IPR036291">
    <property type="entry name" value="NAD(P)-bd_dom_sf"/>
</dbReference>
<organism evidence="7 8">
    <name type="scientific">bacterium (Candidatus Ratteibacteria) CG01_land_8_20_14_3_00_40_19</name>
    <dbReference type="NCBI Taxonomy" id="2014290"/>
    <lineage>
        <taxon>Bacteria</taxon>
        <taxon>Candidatus Ratteibacteria</taxon>
    </lineage>
</organism>
<accession>A0A2M7EAA8</accession>
<dbReference type="EMBL" id="PETL01000062">
    <property type="protein sequence ID" value="PIV64621.1"/>
    <property type="molecule type" value="Genomic_DNA"/>
</dbReference>
<keyword evidence="3" id="KW-0520">NAD</keyword>
<feature type="domain" description="NAD-dependent epimerase/dehydratase" evidence="5">
    <location>
        <begin position="101"/>
        <end position="194"/>
    </location>
</feature>
<comment type="caution">
    <text evidence="7">The sequence shown here is derived from an EMBL/GenBank/DDBJ whole genome shotgun (WGS) entry which is preliminary data.</text>
</comment>
<proteinExistence type="predicted"/>
<evidence type="ECO:0000256" key="1">
    <source>
        <dbReference type="ARBA" id="ARBA00001911"/>
    </source>
</evidence>
<protein>
    <submittedName>
        <fullName evidence="7">Uncharacterized protein</fullName>
    </submittedName>
</protein>
<dbReference type="Proteomes" id="UP000228886">
    <property type="component" value="Unassembled WGS sequence"/>
</dbReference>
<dbReference type="GO" id="GO:0042732">
    <property type="term" value="P:D-xylose metabolic process"/>
    <property type="evidence" value="ECO:0007669"/>
    <property type="project" value="InterPro"/>
</dbReference>
<evidence type="ECO:0000259" key="6">
    <source>
        <dbReference type="Pfam" id="PF14528"/>
    </source>
</evidence>
<keyword evidence="2" id="KW-0210">Decarboxylase</keyword>
<dbReference type="Pfam" id="PF14528">
    <property type="entry name" value="LAGLIDADG_3"/>
    <property type="match status" value="1"/>
</dbReference>
<evidence type="ECO:0000313" key="7">
    <source>
        <dbReference type="EMBL" id="PIV64621.1"/>
    </source>
</evidence>
<dbReference type="PANTHER" id="PTHR43078:SF6">
    <property type="entry name" value="UDP-GLUCURONIC ACID DECARBOXYLASE 1"/>
    <property type="match status" value="1"/>
</dbReference>
<evidence type="ECO:0000256" key="2">
    <source>
        <dbReference type="ARBA" id="ARBA00022793"/>
    </source>
</evidence>